<dbReference type="EMBL" id="FOCV01000041">
    <property type="protein sequence ID" value="SEP13065.1"/>
    <property type="molecule type" value="Genomic_DNA"/>
</dbReference>
<name>A0A1H8VCA6_9HYPH</name>
<gene>
    <name evidence="1" type="ORF">RTCCBAU85039_5983</name>
    <name evidence="2" type="ORF">SAMN05216228_104127</name>
</gene>
<reference evidence="1" key="3">
    <citation type="submission" date="2016-10" db="EMBL/GenBank/DDBJ databases">
        <authorList>
            <person name="de Groot N.N."/>
        </authorList>
    </citation>
    <scope>NUCLEOTIDE SEQUENCE [LARGE SCALE GENOMIC DNA]</scope>
    <source>
        <strain evidence="1">CCBAU85039</strain>
    </source>
</reference>
<proteinExistence type="predicted"/>
<evidence type="ECO:0000313" key="1">
    <source>
        <dbReference type="EMBL" id="SEI18730.1"/>
    </source>
</evidence>
<dbReference type="EMBL" id="FNXB01000052">
    <property type="protein sequence ID" value="SEI18730.1"/>
    <property type="molecule type" value="Genomic_DNA"/>
</dbReference>
<sequence>MNLLREPLLHFALGGALLFAGYAGLEREQTDASGLEPVRISEGEIRWLKETWANQWRMWRVDRPADIAGSPLAAQDIRAELVL</sequence>
<reference evidence="3" key="1">
    <citation type="submission" date="2016-10" db="EMBL/GenBank/DDBJ databases">
        <authorList>
            <person name="Wibberg D."/>
        </authorList>
    </citation>
    <scope>NUCLEOTIDE SEQUENCE [LARGE SCALE GENOMIC DNA]</scope>
</reference>
<organism evidence="1 3">
    <name type="scientific">Rhizobium tibeticum</name>
    <dbReference type="NCBI Taxonomy" id="501024"/>
    <lineage>
        <taxon>Bacteria</taxon>
        <taxon>Pseudomonadati</taxon>
        <taxon>Pseudomonadota</taxon>
        <taxon>Alphaproteobacteria</taxon>
        <taxon>Hyphomicrobiales</taxon>
        <taxon>Rhizobiaceae</taxon>
        <taxon>Rhizobium/Agrobacterium group</taxon>
        <taxon>Rhizobium</taxon>
    </lineage>
</organism>
<dbReference type="Proteomes" id="UP000183063">
    <property type="component" value="Unassembled WGS sequence"/>
</dbReference>
<keyword evidence="4" id="KW-1185">Reference proteome</keyword>
<dbReference type="Proteomes" id="UP000198939">
    <property type="component" value="Unassembled WGS sequence"/>
</dbReference>
<evidence type="ECO:0000313" key="4">
    <source>
        <dbReference type="Proteomes" id="UP000198939"/>
    </source>
</evidence>
<protein>
    <submittedName>
        <fullName evidence="1">Uncharacterized protein</fullName>
    </submittedName>
</protein>
<reference evidence="2 4" key="2">
    <citation type="submission" date="2016-10" db="EMBL/GenBank/DDBJ databases">
        <authorList>
            <person name="Varghese N."/>
            <person name="Submissions S."/>
        </authorList>
    </citation>
    <scope>NUCLEOTIDE SEQUENCE [LARGE SCALE GENOMIC DNA]</scope>
    <source>
        <strain evidence="2 4">CGMCC 1.7071</strain>
    </source>
</reference>
<dbReference type="RefSeq" id="WP_072381108.1">
    <property type="nucleotide sequence ID" value="NZ_FNXB01000052.1"/>
</dbReference>
<dbReference type="AlphaFoldDB" id="A0A1H8VCA6"/>
<evidence type="ECO:0000313" key="2">
    <source>
        <dbReference type="EMBL" id="SEP13065.1"/>
    </source>
</evidence>
<evidence type="ECO:0000313" key="3">
    <source>
        <dbReference type="Proteomes" id="UP000183063"/>
    </source>
</evidence>
<dbReference type="STRING" id="501024.RTCCBAU85039_5983"/>
<accession>A0A1H8VCA6</accession>